<dbReference type="InterPro" id="IPR001849">
    <property type="entry name" value="PH_domain"/>
</dbReference>
<dbReference type="InterPro" id="IPR035899">
    <property type="entry name" value="DBL_dom_sf"/>
</dbReference>
<dbReference type="InterPro" id="IPR055251">
    <property type="entry name" value="SOS1_NGEF_PH"/>
</dbReference>
<feature type="domain" description="PH" evidence="4">
    <location>
        <begin position="320"/>
        <end position="419"/>
    </location>
</feature>
<dbReference type="CDD" id="cd00160">
    <property type="entry name" value="RhoGEF"/>
    <property type="match status" value="1"/>
</dbReference>
<keyword evidence="7" id="KW-1185">Reference proteome</keyword>
<feature type="non-terminal residue" evidence="6">
    <location>
        <position position="1"/>
    </location>
</feature>
<dbReference type="SMART" id="SM00233">
    <property type="entry name" value="PH"/>
    <property type="match status" value="1"/>
</dbReference>
<dbReference type="Gene3D" id="2.30.29.30">
    <property type="entry name" value="Pleckstrin-homology domain (PH domain)/Phosphotyrosine-binding domain (PTB)"/>
    <property type="match status" value="1"/>
</dbReference>
<feature type="compositionally biased region" description="Low complexity" evidence="3">
    <location>
        <begin position="9"/>
        <end position="21"/>
    </location>
</feature>
<feature type="region of interest" description="Disordered" evidence="3">
    <location>
        <begin position="1069"/>
        <end position="1104"/>
    </location>
</feature>
<evidence type="ECO:0000313" key="7">
    <source>
        <dbReference type="Proteomes" id="UP000539599"/>
    </source>
</evidence>
<feature type="compositionally biased region" description="Basic and acidic residues" evidence="3">
    <location>
        <begin position="689"/>
        <end position="713"/>
    </location>
</feature>
<name>A0A7L2HT41_SAGSE</name>
<dbReference type="PROSITE" id="PS50003">
    <property type="entry name" value="PH_DOMAIN"/>
    <property type="match status" value="1"/>
</dbReference>
<evidence type="ECO:0000313" key="6">
    <source>
        <dbReference type="EMBL" id="NXR00473.1"/>
    </source>
</evidence>
<gene>
    <name evidence="6" type="primary">Plekhg1</name>
    <name evidence="6" type="ORF">SAGSER_R12778</name>
</gene>
<sequence>MDLSDSDRPVSFSSTSSSASSRDSHCSFGSRMTLVSNSHLGLFNQDKETGAIKLELVPARRFSSNKPRKNSPAEQEDPEESLEKRPGLPRKAEPKGASKNCAMALVTEPTSPKLLYVDRVVQEILETERMYVQDLKSIVKDYLDCITDQSKLSLGTEERSALFGNIRDIYRFNSELLQDLENCENDPVAIADCFVSKSEDFHIYTQYCTNYPRSVAVLTECMRNKALAKFFRERQEALQHSLPLGSYLLKPVQRILKYHLLLHEIENHLDKDTEGYDVVLDAIDTMQRVAWHINDMKRKHEHAIRLQEIQSLLTNWKGPDLTSYGELVLEGTFRIQRAKNERTLFLFDKLLLITKKRDETFAYKAHILCGNLMLVEVIPKEPLSFSVFHYKNPKMQHTVQAKSQQDKRLWILHLKRLILENHPAKIPAKAKQAILEMDAIHHPGFHYSPEGETKSSYQPKEGTAPHRVRRKSEPSSRVHKVLKSNDMQKSSKDPSDEEPAQLNTDLPFSCGARQPPSPRQFGRPQSNSLIVNILGGSTSVRNIWTDHQIRQALFPSRRPPYENEDDEDDYQMFVPSVSAPSTSSAVGGERRGSSGRPCSWHLGVAHQNETSSPTRHKLVRRASSAGESNTCPASARYRIGERGSGREVKRAEVSGVSAYPESSEELTIDDIEHVYDNISYEDLKLMGLTRREETDRGPQRSARDSLYEAENKSSVDSPSKKRTANQNRASIRASRDEILLGREAPASSLDELRIVEDNIYDTIVLPETPLLDFKCDPLKCSKRRSFLGLEKDFAYCDNLRQFVSEESLQFSEDESPYHRVPVDNDYLSLVDSSSNSDSLSHKSAADKLSEEVDEIWNDLENYIKKNEEKTRDRLLAAFPVCKDDMQERLHAGSTPELSKDVEYSLSTLSLPETPIFPKTVKPRAATVSEASLRLEDTTPCKENSFMSLNRSSLSSEMPFVDSPYESANSVLSTVHAEGMENDLAVVDKTKNRVFMMARQYSQKIKKANQLLKVKSPEQEQPASRQQKMKHKDLAAILEEKKQGGPAIGARIAEYSQLYDQIVFRESSPKVQKEAWATPQEPSAGRFSTPVAASPPHSQAASECSRAEDWLLHSTYSNGELADFSPWPESQDAKSKSSYTEADTKGISRQLPSAGSVPSLQVSNRLHVPAQRWSTIISQPNKENLHQDHIYNSLGRRVSNVKPQAYSRSQSSSSIVVNRSGESIVYPNEMDKKKLHSNRNFRFSSHQTPGIASGCTGPDVRKQIPENCSDMILQDSQKVLRVNRASPLTAQMATQNYFSNFKDTEEGEGDDDDYVEIKSEDEGSDLETSQNQTRKSDPKLRNADAAASETLCGKTVSCTPAKSAGSKHALTPYLTAYSDSDKLNDYLWRVPSPNQQNIVQSLREKFQCLSSSSFA</sequence>
<organism evidence="6 7">
    <name type="scientific">Sagittarius serpentarius</name>
    <name type="common">Secretary bird</name>
    <dbReference type="NCBI Taxonomy" id="56258"/>
    <lineage>
        <taxon>Eukaryota</taxon>
        <taxon>Metazoa</taxon>
        <taxon>Chordata</taxon>
        <taxon>Craniata</taxon>
        <taxon>Vertebrata</taxon>
        <taxon>Euteleostomi</taxon>
        <taxon>Archelosauria</taxon>
        <taxon>Archosauria</taxon>
        <taxon>Dinosauria</taxon>
        <taxon>Saurischia</taxon>
        <taxon>Theropoda</taxon>
        <taxon>Coelurosauria</taxon>
        <taxon>Aves</taxon>
        <taxon>Neognathae</taxon>
        <taxon>Neoaves</taxon>
        <taxon>Telluraves</taxon>
        <taxon>Accipitrimorphae</taxon>
        <taxon>Accipitriformes</taxon>
        <taxon>Sagittariidae</taxon>
        <taxon>Sagittarius</taxon>
    </lineage>
</organism>
<dbReference type="SUPFAM" id="SSF48065">
    <property type="entry name" value="DBL homology domain (DH-domain)"/>
    <property type="match status" value="1"/>
</dbReference>
<dbReference type="CDD" id="cd13243">
    <property type="entry name" value="PH_PLEKHG1_G2_G3"/>
    <property type="match status" value="1"/>
</dbReference>
<accession>A0A7L2HT41</accession>
<evidence type="ECO:0000256" key="2">
    <source>
        <dbReference type="ARBA" id="ARBA00022658"/>
    </source>
</evidence>
<evidence type="ECO:0000259" key="4">
    <source>
        <dbReference type="PROSITE" id="PS50003"/>
    </source>
</evidence>
<feature type="compositionally biased region" description="Polar residues" evidence="3">
    <location>
        <begin position="1149"/>
        <end position="1162"/>
    </location>
</feature>
<dbReference type="PROSITE" id="PS50010">
    <property type="entry name" value="DH_2"/>
    <property type="match status" value="1"/>
</dbReference>
<keyword evidence="2" id="KW-0344">Guanine-nucleotide releasing factor</keyword>
<feature type="region of interest" description="Disordered" evidence="3">
    <location>
        <begin position="1121"/>
        <end position="1162"/>
    </location>
</feature>
<feature type="region of interest" description="Disordered" evidence="3">
    <location>
        <begin position="1010"/>
        <end position="1030"/>
    </location>
</feature>
<evidence type="ECO:0000256" key="3">
    <source>
        <dbReference type="SAM" id="MobiDB-lite"/>
    </source>
</evidence>
<evidence type="ECO:0000259" key="5">
    <source>
        <dbReference type="PROSITE" id="PS50010"/>
    </source>
</evidence>
<feature type="domain" description="DH" evidence="5">
    <location>
        <begin position="116"/>
        <end position="296"/>
    </location>
</feature>
<feature type="region of interest" description="Disordered" evidence="3">
    <location>
        <begin position="445"/>
        <end position="525"/>
    </location>
</feature>
<dbReference type="Pfam" id="PF00621">
    <property type="entry name" value="RhoGEF"/>
    <property type="match status" value="1"/>
</dbReference>
<feature type="region of interest" description="Disordered" evidence="3">
    <location>
        <begin position="1"/>
        <end position="29"/>
    </location>
</feature>
<keyword evidence="1" id="KW-0597">Phosphoprotein</keyword>
<dbReference type="InterPro" id="IPR043324">
    <property type="entry name" value="PH_PLEKHG1_G2_G3"/>
</dbReference>
<proteinExistence type="predicted"/>
<dbReference type="PANTHER" id="PTHR45924">
    <property type="entry name" value="FI17866P1"/>
    <property type="match status" value="1"/>
</dbReference>
<dbReference type="GO" id="GO:0031267">
    <property type="term" value="F:small GTPase binding"/>
    <property type="evidence" value="ECO:0007669"/>
    <property type="project" value="TreeGrafter"/>
</dbReference>
<feature type="non-terminal residue" evidence="6">
    <location>
        <position position="1414"/>
    </location>
</feature>
<reference evidence="6 7" key="1">
    <citation type="submission" date="2019-09" db="EMBL/GenBank/DDBJ databases">
        <title>Bird 10,000 Genomes (B10K) Project - Family phase.</title>
        <authorList>
            <person name="Zhang G."/>
        </authorList>
    </citation>
    <scope>NUCLEOTIDE SEQUENCE [LARGE SCALE GENOMIC DNA]</scope>
    <source>
        <strain evidence="6">B10K-DU-011-38</strain>
        <tissue evidence="6">Muscle</tissue>
    </source>
</reference>
<dbReference type="Proteomes" id="UP000539599">
    <property type="component" value="Unassembled WGS sequence"/>
</dbReference>
<dbReference type="InterPro" id="IPR000219">
    <property type="entry name" value="DH_dom"/>
</dbReference>
<dbReference type="Pfam" id="PF22697">
    <property type="entry name" value="SOS1_NGEF_PH"/>
    <property type="match status" value="1"/>
</dbReference>
<dbReference type="PANTHER" id="PTHR45924:SF1">
    <property type="entry name" value="PLECKSTRIN HOMOLOGY DOMAIN-CONTAINING FAMILY G MEMBER 1"/>
    <property type="match status" value="1"/>
</dbReference>
<dbReference type="InterPro" id="IPR011993">
    <property type="entry name" value="PH-like_dom_sf"/>
</dbReference>
<feature type="region of interest" description="Disordered" evidence="3">
    <location>
        <begin position="55"/>
        <end position="100"/>
    </location>
</feature>
<dbReference type="SUPFAM" id="SSF50729">
    <property type="entry name" value="PH domain-like"/>
    <property type="match status" value="1"/>
</dbReference>
<evidence type="ECO:0000256" key="1">
    <source>
        <dbReference type="ARBA" id="ARBA00022553"/>
    </source>
</evidence>
<feature type="compositionally biased region" description="Basic and acidic residues" evidence="3">
    <location>
        <begin position="81"/>
        <end position="96"/>
    </location>
</feature>
<dbReference type="EMBL" id="VWYJ01020716">
    <property type="protein sequence ID" value="NXR00473.1"/>
    <property type="molecule type" value="Genomic_DNA"/>
</dbReference>
<protein>
    <submittedName>
        <fullName evidence="6">PKHG1 protein</fullName>
    </submittedName>
</protein>
<feature type="region of interest" description="Disordered" evidence="3">
    <location>
        <begin position="1319"/>
        <end position="1343"/>
    </location>
</feature>
<dbReference type="Gene3D" id="1.20.900.10">
    <property type="entry name" value="Dbl homology (DH) domain"/>
    <property type="match status" value="1"/>
</dbReference>
<dbReference type="GO" id="GO:0005829">
    <property type="term" value="C:cytosol"/>
    <property type="evidence" value="ECO:0007669"/>
    <property type="project" value="UniProtKB-ARBA"/>
</dbReference>
<comment type="caution">
    <text evidence="6">The sequence shown here is derived from an EMBL/GenBank/DDBJ whole genome shotgun (WGS) entry which is preliminary data.</text>
</comment>
<dbReference type="FunFam" id="2.30.29.30:FF:000132">
    <property type="entry name" value="pleckstrin homology domain-containing family G member 2"/>
    <property type="match status" value="1"/>
</dbReference>
<dbReference type="FunFam" id="1.20.900.10:FF:000019">
    <property type="entry name" value="Pleckstrin homology domain-containing family G member 1"/>
    <property type="match status" value="1"/>
</dbReference>
<dbReference type="SMART" id="SM00325">
    <property type="entry name" value="RhoGEF"/>
    <property type="match status" value="1"/>
</dbReference>
<feature type="region of interest" description="Disordered" evidence="3">
    <location>
        <begin position="689"/>
        <end position="729"/>
    </location>
</feature>
<dbReference type="GO" id="GO:0005085">
    <property type="term" value="F:guanyl-nucleotide exchange factor activity"/>
    <property type="evidence" value="ECO:0007669"/>
    <property type="project" value="UniProtKB-KW"/>
</dbReference>